<dbReference type="InterPro" id="IPR001539">
    <property type="entry name" value="Peptidase_U32"/>
</dbReference>
<name>A0AA90U127_9EURY</name>
<dbReference type="InterPro" id="IPR051454">
    <property type="entry name" value="RNA/ubiquinone_mod_enzymes"/>
</dbReference>
<sequence>MKNDNTVCNTPPEILAPAGDVDALIGAIKGGADAVYFGVTDLNARKGAKNFSVDDLEETIDLLHSHGIKAFLALNIPVKQNELQHALDVVDKAYSLGIDAIILQDLGLLSILHRSYPDLALHASTQMTIHTIEGVNFIANAGAVRVIVSRELEVREIEDIVKNSDVEIEIFVHGALCYSYSGKCLFSSFINDRSANRGACAQPCRRPYVFVVNGRSVNEKITGRFPISCAELCTLSEIGDIVKTGVKSLKIEGRMKRPEYVTESSQAYKQVVEAFCGSKELSEDEIKGFEKDLAQLFYRGFTKGFVLGDRDVAHPKYSSSYGVFLGKITNVKDFKYNTSITLTLDEDIRLKDGVGIHTKAGVLGSAVNKLFDADGEEIKEANKGDTVTLEISSKTGKAVSVGNEVYLTTDQRLLERLQRTRKQGLPVSIEVDASVDEVLKVRISSTSFSAEFVDDFVVQKAQKAPMSKEKIVEAMEKLGDTSFEAKDVDVNINGDIFIPMGVLTNARRQAADMLLEKILASYRREEKHPKLSDMTHFCDDKAAVGSEITIPLLSVEVKNSGALFDAVECGADIVYLPISKFSELLSEEYAEMFRDVKETVEIVVLAPRISHEAELNALVPMFETVKEEGLRIACYTLGQVELARKMSIPFVVQKEFNTFNSYTSDEFYRAGAFRVTLSSELNMDEMKDVADDISCRGKSHQLEAVAHGRELMLITEHDLLKPLIDNGITIEGSEVLLVDSKSDEYPVKRVGERTLIYDSMVIEMLDHVDKFEECRIDVIRLDLSLYGKKDVQEITSAYRRVMDGKDAVIYSKRGSDFTSGHYFKGV</sequence>
<protein>
    <submittedName>
        <fullName evidence="2">Protease</fullName>
        <ecNumber evidence="2">3.4.-.-</ecNumber>
    </submittedName>
</protein>
<dbReference type="EMBL" id="JAVDQI010000010">
    <property type="protein sequence ID" value="MDR6223706.1"/>
    <property type="molecule type" value="Genomic_DNA"/>
</dbReference>
<dbReference type="InterPro" id="IPR020988">
    <property type="entry name" value="Pept_U32_collagenase"/>
</dbReference>
<dbReference type="AlphaFoldDB" id="A0AA90U127"/>
<keyword evidence="2" id="KW-0378">Hydrolase</keyword>
<organism evidence="2 3">
    <name type="scientific">Methanococcoides alaskense</name>
    <dbReference type="NCBI Taxonomy" id="325778"/>
    <lineage>
        <taxon>Archaea</taxon>
        <taxon>Methanobacteriati</taxon>
        <taxon>Methanobacteriota</taxon>
        <taxon>Stenosarchaea group</taxon>
        <taxon>Methanomicrobia</taxon>
        <taxon>Methanosarcinales</taxon>
        <taxon>Methanosarcinaceae</taxon>
        <taxon>Methanococcoides</taxon>
    </lineage>
</organism>
<dbReference type="EC" id="3.4.-.-" evidence="2"/>
<dbReference type="Pfam" id="PF01136">
    <property type="entry name" value="Peptidase_U32"/>
    <property type="match status" value="2"/>
</dbReference>
<evidence type="ECO:0000313" key="2">
    <source>
        <dbReference type="EMBL" id="MDR6223706.1"/>
    </source>
</evidence>
<dbReference type="Pfam" id="PF12392">
    <property type="entry name" value="DUF3656"/>
    <property type="match status" value="1"/>
</dbReference>
<feature type="domain" description="Peptidase U32 collagenase" evidence="1">
    <location>
        <begin position="405"/>
        <end position="518"/>
    </location>
</feature>
<accession>A0AA90U127</accession>
<proteinExistence type="predicted"/>
<keyword evidence="2" id="KW-0645">Protease</keyword>
<evidence type="ECO:0000313" key="3">
    <source>
        <dbReference type="Proteomes" id="UP001185015"/>
    </source>
</evidence>
<dbReference type="GO" id="GO:0006508">
    <property type="term" value="P:proteolysis"/>
    <property type="evidence" value="ECO:0007669"/>
    <property type="project" value="UniProtKB-KW"/>
</dbReference>
<gene>
    <name evidence="2" type="ORF">J2750_002179</name>
</gene>
<dbReference type="RefSeq" id="WP_270095319.1">
    <property type="nucleotide sequence ID" value="NZ_JAQFFK010000001.1"/>
</dbReference>
<dbReference type="PANTHER" id="PTHR30217:SF10">
    <property type="entry name" value="23S RRNA 5-HYDROXYCYTIDINE C2501 SYNTHASE"/>
    <property type="match status" value="1"/>
</dbReference>
<reference evidence="2 3" key="1">
    <citation type="submission" date="2023-07" db="EMBL/GenBank/DDBJ databases">
        <title>Genomic Encyclopedia of Type Strains, Phase IV (KMG-IV): sequencing the most valuable type-strain genomes for metagenomic binning, comparative biology and taxonomic classification.</title>
        <authorList>
            <person name="Goeker M."/>
        </authorList>
    </citation>
    <scope>NUCLEOTIDE SEQUENCE [LARGE SCALE GENOMIC DNA]</scope>
    <source>
        <strain evidence="2 3">DSM 17273</strain>
    </source>
</reference>
<keyword evidence="3" id="KW-1185">Reference proteome</keyword>
<comment type="caution">
    <text evidence="2">The sequence shown here is derived from an EMBL/GenBank/DDBJ whole genome shotgun (WGS) entry which is preliminary data.</text>
</comment>
<dbReference type="PANTHER" id="PTHR30217">
    <property type="entry name" value="PEPTIDASE U32 FAMILY"/>
    <property type="match status" value="1"/>
</dbReference>
<evidence type="ECO:0000259" key="1">
    <source>
        <dbReference type="Pfam" id="PF12392"/>
    </source>
</evidence>
<dbReference type="GO" id="GO:0008233">
    <property type="term" value="F:peptidase activity"/>
    <property type="evidence" value="ECO:0007669"/>
    <property type="project" value="UniProtKB-KW"/>
</dbReference>
<dbReference type="Proteomes" id="UP001185015">
    <property type="component" value="Unassembled WGS sequence"/>
</dbReference>